<feature type="region of interest" description="Disordered" evidence="1">
    <location>
        <begin position="74"/>
        <end position="104"/>
    </location>
</feature>
<proteinExistence type="predicted"/>
<organism evidence="2">
    <name type="scientific">marine sediment metagenome</name>
    <dbReference type="NCBI Taxonomy" id="412755"/>
    <lineage>
        <taxon>unclassified sequences</taxon>
        <taxon>metagenomes</taxon>
        <taxon>ecological metagenomes</taxon>
    </lineage>
</organism>
<name>A0A0F9M681_9ZZZZ</name>
<accession>A0A0F9M681</accession>
<reference evidence="2" key="1">
    <citation type="journal article" date="2015" name="Nature">
        <title>Complex archaea that bridge the gap between prokaryotes and eukaryotes.</title>
        <authorList>
            <person name="Spang A."/>
            <person name="Saw J.H."/>
            <person name="Jorgensen S.L."/>
            <person name="Zaremba-Niedzwiedzka K."/>
            <person name="Martijn J."/>
            <person name="Lind A.E."/>
            <person name="van Eijk R."/>
            <person name="Schleper C."/>
            <person name="Guy L."/>
            <person name="Ettema T.J."/>
        </authorList>
    </citation>
    <scope>NUCLEOTIDE SEQUENCE</scope>
</reference>
<gene>
    <name evidence="2" type="ORF">LCGC14_1129780</name>
</gene>
<comment type="caution">
    <text evidence="2">The sequence shown here is derived from an EMBL/GenBank/DDBJ whole genome shotgun (WGS) entry which is preliminary data.</text>
</comment>
<protein>
    <submittedName>
        <fullName evidence="2">Uncharacterized protein</fullName>
    </submittedName>
</protein>
<evidence type="ECO:0000256" key="1">
    <source>
        <dbReference type="SAM" id="MobiDB-lite"/>
    </source>
</evidence>
<evidence type="ECO:0000313" key="2">
    <source>
        <dbReference type="EMBL" id="KKN01214.1"/>
    </source>
</evidence>
<sequence>MYKIHLCGPHLSVPGATECCEALWSNMRACKRCEHPSCYRVGMTARQASADNTAGVKAKRGDVRIGKRIAKLMETDKGRAQLGMPPRERMNDGTSKNGRILHRL</sequence>
<dbReference type="EMBL" id="LAZR01005285">
    <property type="protein sequence ID" value="KKN01214.1"/>
    <property type="molecule type" value="Genomic_DNA"/>
</dbReference>
<dbReference type="AlphaFoldDB" id="A0A0F9M681"/>